<organism evidence="2 3">
    <name type="scientific">[Torrubiella] hemipterigena</name>
    <dbReference type="NCBI Taxonomy" id="1531966"/>
    <lineage>
        <taxon>Eukaryota</taxon>
        <taxon>Fungi</taxon>
        <taxon>Dikarya</taxon>
        <taxon>Ascomycota</taxon>
        <taxon>Pezizomycotina</taxon>
        <taxon>Sordariomycetes</taxon>
        <taxon>Hypocreomycetidae</taxon>
        <taxon>Hypocreales</taxon>
        <taxon>Clavicipitaceae</taxon>
        <taxon>Clavicipitaceae incertae sedis</taxon>
        <taxon>'Torrubiella' clade</taxon>
    </lineage>
</organism>
<dbReference type="OrthoDB" id="540004at2759"/>
<dbReference type="SUPFAM" id="SSF53335">
    <property type="entry name" value="S-adenosyl-L-methionine-dependent methyltransferases"/>
    <property type="match status" value="1"/>
</dbReference>
<dbReference type="Gene3D" id="3.40.50.150">
    <property type="entry name" value="Vaccinia Virus protein VP39"/>
    <property type="match status" value="1"/>
</dbReference>
<dbReference type="AlphaFoldDB" id="A0A0A1TC08"/>
<dbReference type="InterPro" id="IPR029063">
    <property type="entry name" value="SAM-dependent_MTases_sf"/>
</dbReference>
<dbReference type="PANTHER" id="PTHR43861:SF1">
    <property type="entry name" value="TRANS-ACONITATE 2-METHYLTRANSFERASE"/>
    <property type="match status" value="1"/>
</dbReference>
<evidence type="ECO:0000313" key="2">
    <source>
        <dbReference type="EMBL" id="CEJ82924.1"/>
    </source>
</evidence>
<protein>
    <recommendedName>
        <fullName evidence="1">Methyltransferase type 12 domain-containing protein</fullName>
    </recommendedName>
</protein>
<name>A0A0A1TC08_9HYPO</name>
<keyword evidence="3" id="KW-1185">Reference proteome</keyword>
<evidence type="ECO:0000259" key="1">
    <source>
        <dbReference type="Pfam" id="PF08242"/>
    </source>
</evidence>
<dbReference type="EMBL" id="CDHN01000001">
    <property type="protein sequence ID" value="CEJ82924.1"/>
    <property type="molecule type" value="Genomic_DNA"/>
</dbReference>
<reference evidence="2 3" key="1">
    <citation type="journal article" date="2015" name="Genome Announc.">
        <title>Draft Genome Sequence and Gene Annotation of the Entomopathogenic Fungus Verticillium hemipterigenum.</title>
        <authorList>
            <person name="Horn F."/>
            <person name="Habel A."/>
            <person name="Scharf D.H."/>
            <person name="Dworschak J."/>
            <person name="Brakhage A.A."/>
            <person name="Guthke R."/>
            <person name="Hertweck C."/>
            <person name="Linde J."/>
        </authorList>
    </citation>
    <scope>NUCLEOTIDE SEQUENCE [LARGE SCALE GENOMIC DNA]</scope>
</reference>
<dbReference type="HOGENOM" id="CLU_065741_0_0_1"/>
<feature type="domain" description="Methyltransferase type 12" evidence="1">
    <location>
        <begin position="79"/>
        <end position="179"/>
    </location>
</feature>
<dbReference type="Pfam" id="PF08242">
    <property type="entry name" value="Methyltransf_12"/>
    <property type="match status" value="1"/>
</dbReference>
<dbReference type="PANTHER" id="PTHR43861">
    <property type="entry name" value="TRANS-ACONITATE 2-METHYLTRANSFERASE-RELATED"/>
    <property type="match status" value="1"/>
</dbReference>
<evidence type="ECO:0000313" key="3">
    <source>
        <dbReference type="Proteomes" id="UP000039046"/>
    </source>
</evidence>
<sequence>MPLYHTIYTYPELTAKSKMSELRDYEQVNKANWDERAPVHAESADYNLSDYIKNKDYLGDVVSFDRSRLPDLTGKKIVHLQCHIGTDTLGLARLGAASVTGLDFSGPAIAEARKLAEATNGSGGEKLTYVEASVYDAAKVLEAGTFDVVFTGIGALCWIHSVEEWAAVVSKLLKPGGRLFIREGHPVLWALDETDKEKLSIKFPYFERKEPTVWEFENTYVQTDHVFKTNKTAEFNHGIGEIVQAVINSGMRLTNLEEHQSVPWNALPEMMVADGNEWSVKDQPWRLPHSYTLQAVKEDLSKP</sequence>
<accession>A0A0A1TC08</accession>
<proteinExistence type="predicted"/>
<dbReference type="Proteomes" id="UP000039046">
    <property type="component" value="Unassembled WGS sequence"/>
</dbReference>
<dbReference type="CDD" id="cd02440">
    <property type="entry name" value="AdoMet_MTases"/>
    <property type="match status" value="1"/>
</dbReference>
<dbReference type="InterPro" id="IPR013217">
    <property type="entry name" value="Methyltransf_12"/>
</dbReference>
<gene>
    <name evidence="2" type="ORF">VHEMI02964</name>
</gene>